<name>A0ABQ9Y1X7_9EUKA</name>
<feature type="compositionally biased region" description="Basic residues" evidence="1">
    <location>
        <begin position="276"/>
        <end position="285"/>
    </location>
</feature>
<feature type="compositionally biased region" description="Polar residues" evidence="1">
    <location>
        <begin position="263"/>
        <end position="275"/>
    </location>
</feature>
<reference evidence="2 3" key="1">
    <citation type="journal article" date="2022" name="bioRxiv">
        <title>Genomics of Preaxostyla Flagellates Illuminates Evolutionary Transitions and the Path Towards Mitochondrial Loss.</title>
        <authorList>
            <person name="Novak L.V.F."/>
            <person name="Treitli S.C."/>
            <person name="Pyrih J."/>
            <person name="Halakuc P."/>
            <person name="Pipaliya S.V."/>
            <person name="Vacek V."/>
            <person name="Brzon O."/>
            <person name="Soukal P."/>
            <person name="Eme L."/>
            <person name="Dacks J.B."/>
            <person name="Karnkowska A."/>
            <person name="Elias M."/>
            <person name="Hampl V."/>
        </authorList>
    </citation>
    <scope>NUCLEOTIDE SEQUENCE [LARGE SCALE GENOMIC DNA]</scope>
    <source>
        <strain evidence="2">NAU3</strain>
        <tissue evidence="2">Gut</tissue>
    </source>
</reference>
<keyword evidence="3" id="KW-1185">Reference proteome</keyword>
<dbReference type="EMBL" id="JARBJD010000043">
    <property type="protein sequence ID" value="KAK2957750.1"/>
    <property type="molecule type" value="Genomic_DNA"/>
</dbReference>
<organism evidence="2 3">
    <name type="scientific">Blattamonas nauphoetae</name>
    <dbReference type="NCBI Taxonomy" id="2049346"/>
    <lineage>
        <taxon>Eukaryota</taxon>
        <taxon>Metamonada</taxon>
        <taxon>Preaxostyla</taxon>
        <taxon>Oxymonadida</taxon>
        <taxon>Blattamonas</taxon>
    </lineage>
</organism>
<sequence length="340" mass="38120">MRRTTTSRGHIVHCGSSSSLGSTFCLNKLASHHLRVYYRELFEAGGWYTGENNTRGKPFGVNSADLSSIDTIIDTDMSVGAPNNFYSHCHYEDEETTFPAQRSSSVEKGDDSAISPPFLHLRRALTITKLCSFSRPENAMTTKLSIANGRARKDSAVRLDDSLKFAFSTFGVDRYNNSETKLSNKKTNFGVHQPFSNPHPEEARLGNETTSKRFGYPICSVFNFSFDAPGPSFSHNATDPLLVKCTVSEMRLETDMVRHSKNSLLKKSTSATRSPQRSKRMKRRSAREFSVSVGERMENGAIHPNHNNIPSFQLETSDRFMQGSNIYEESCELNIGKETR</sequence>
<feature type="region of interest" description="Disordered" evidence="1">
    <location>
        <begin position="263"/>
        <end position="291"/>
    </location>
</feature>
<protein>
    <submittedName>
        <fullName evidence="2">Uncharacterized protein</fullName>
    </submittedName>
</protein>
<evidence type="ECO:0000313" key="2">
    <source>
        <dbReference type="EMBL" id="KAK2957750.1"/>
    </source>
</evidence>
<gene>
    <name evidence="2" type="ORF">BLNAU_7184</name>
</gene>
<proteinExistence type="predicted"/>
<dbReference type="Proteomes" id="UP001281761">
    <property type="component" value="Unassembled WGS sequence"/>
</dbReference>
<comment type="caution">
    <text evidence="2">The sequence shown here is derived from an EMBL/GenBank/DDBJ whole genome shotgun (WGS) entry which is preliminary data.</text>
</comment>
<evidence type="ECO:0000256" key="1">
    <source>
        <dbReference type="SAM" id="MobiDB-lite"/>
    </source>
</evidence>
<feature type="region of interest" description="Disordered" evidence="1">
    <location>
        <begin position="184"/>
        <end position="203"/>
    </location>
</feature>
<evidence type="ECO:0000313" key="3">
    <source>
        <dbReference type="Proteomes" id="UP001281761"/>
    </source>
</evidence>
<accession>A0ABQ9Y1X7</accession>